<keyword evidence="6 8" id="KW-1133">Transmembrane helix</keyword>
<feature type="transmembrane region" description="Helical" evidence="8">
    <location>
        <begin position="37"/>
        <end position="56"/>
    </location>
</feature>
<evidence type="ECO:0000256" key="2">
    <source>
        <dbReference type="ARBA" id="ARBA00009212"/>
    </source>
</evidence>
<keyword evidence="3" id="KW-0813">Transport</keyword>
<feature type="transmembrane region" description="Helical" evidence="8">
    <location>
        <begin position="6"/>
        <end position="25"/>
    </location>
</feature>
<keyword evidence="4" id="KW-1003">Cell membrane</keyword>
<organism evidence="9 10">
    <name type="scientific">Ilumatobacter coccineus (strain NBRC 103263 / KCTC 29153 / YM16-304)</name>
    <dbReference type="NCBI Taxonomy" id="1313172"/>
    <lineage>
        <taxon>Bacteria</taxon>
        <taxon>Bacillati</taxon>
        <taxon>Actinomycetota</taxon>
        <taxon>Acidimicrobiia</taxon>
        <taxon>Acidimicrobiales</taxon>
        <taxon>Ilumatobacteraceae</taxon>
        <taxon>Ilumatobacter</taxon>
    </lineage>
</organism>
<dbReference type="GO" id="GO:0005886">
    <property type="term" value="C:plasma membrane"/>
    <property type="evidence" value="ECO:0007669"/>
    <property type="project" value="UniProtKB-SubCell"/>
</dbReference>
<evidence type="ECO:0000256" key="3">
    <source>
        <dbReference type="ARBA" id="ARBA00022448"/>
    </source>
</evidence>
<dbReference type="AlphaFoldDB" id="A0A6C7ECA6"/>
<keyword evidence="10" id="KW-1185">Reference proteome</keyword>
<dbReference type="PANTHER" id="PTHR34702:SF1">
    <property type="entry name" value="NA(+)_H(+) ANTIPORTER SUBUNIT F"/>
    <property type="match status" value="1"/>
</dbReference>
<comment type="similarity">
    <text evidence="2">Belongs to the CPA3 antiporters (TC 2.A.63) subunit F family.</text>
</comment>
<evidence type="ECO:0000313" key="10">
    <source>
        <dbReference type="Proteomes" id="UP000011863"/>
    </source>
</evidence>
<evidence type="ECO:0000256" key="5">
    <source>
        <dbReference type="ARBA" id="ARBA00022692"/>
    </source>
</evidence>
<comment type="subcellular location">
    <subcellularLocation>
        <location evidence="1">Cell membrane</location>
        <topology evidence="1">Multi-pass membrane protein</topology>
    </subcellularLocation>
</comment>
<evidence type="ECO:0000313" key="9">
    <source>
        <dbReference type="EMBL" id="BAN04111.1"/>
    </source>
</evidence>
<dbReference type="KEGG" id="aym:YM304_37970"/>
<feature type="transmembrane region" description="Helical" evidence="8">
    <location>
        <begin position="62"/>
        <end position="80"/>
    </location>
</feature>
<gene>
    <name evidence="9" type="primary">mrpF</name>
    <name evidence="9" type="synonym">mnhF</name>
    <name evidence="9" type="ORF">YM304_37970</name>
</gene>
<sequence length="98" mass="10195">MIGLAEPVLIVSMIGLAFAGGAAVWRVLTGPSLADRILGLDLALIALMAGIAIDGAHRGDTTWLNLLVVIAVIGFTATVASTRFMETTRDGDDDREAT</sequence>
<protein>
    <submittedName>
        <fullName evidence="9">Na(+)/H(+) antiporter subunit F</fullName>
    </submittedName>
</protein>
<dbReference type="RefSeq" id="WP_015443358.1">
    <property type="nucleotide sequence ID" value="NC_020520.1"/>
</dbReference>
<evidence type="ECO:0000256" key="1">
    <source>
        <dbReference type="ARBA" id="ARBA00004651"/>
    </source>
</evidence>
<evidence type="ECO:0000256" key="7">
    <source>
        <dbReference type="ARBA" id="ARBA00023136"/>
    </source>
</evidence>
<proteinExistence type="inferred from homology"/>
<dbReference type="Pfam" id="PF04066">
    <property type="entry name" value="MrpF_PhaF"/>
    <property type="match status" value="1"/>
</dbReference>
<evidence type="ECO:0000256" key="4">
    <source>
        <dbReference type="ARBA" id="ARBA00022475"/>
    </source>
</evidence>
<keyword evidence="5 8" id="KW-0812">Transmembrane</keyword>
<name>A0A6C7ECA6_ILUCY</name>
<accession>A0A6C7ECA6</accession>
<dbReference type="GO" id="GO:0015385">
    <property type="term" value="F:sodium:proton antiporter activity"/>
    <property type="evidence" value="ECO:0007669"/>
    <property type="project" value="TreeGrafter"/>
</dbReference>
<evidence type="ECO:0000256" key="6">
    <source>
        <dbReference type="ARBA" id="ARBA00022989"/>
    </source>
</evidence>
<dbReference type="EMBL" id="AP012057">
    <property type="protein sequence ID" value="BAN04111.1"/>
    <property type="molecule type" value="Genomic_DNA"/>
</dbReference>
<evidence type="ECO:0000256" key="8">
    <source>
        <dbReference type="SAM" id="Phobius"/>
    </source>
</evidence>
<dbReference type="PANTHER" id="PTHR34702">
    <property type="entry name" value="NA(+)/H(+) ANTIPORTER SUBUNIT F1"/>
    <property type="match status" value="1"/>
</dbReference>
<dbReference type="InterPro" id="IPR007208">
    <property type="entry name" value="MrpF/PhaF-like"/>
</dbReference>
<dbReference type="Proteomes" id="UP000011863">
    <property type="component" value="Chromosome"/>
</dbReference>
<reference evidence="9 10" key="1">
    <citation type="journal article" date="2013" name="Int. J. Syst. Evol. Microbiol.">
        <title>Ilumatobacter nonamiense sp. nov. and Ilumatobacter coccineum sp. nov., isolated from seashore sand.</title>
        <authorList>
            <person name="Matsumoto A."/>
            <person name="Kasai H."/>
            <person name="Matsuo Y."/>
            <person name="Shizuri Y."/>
            <person name="Ichikawa N."/>
            <person name="Fujita N."/>
            <person name="Omura S."/>
            <person name="Takahashi Y."/>
        </authorList>
    </citation>
    <scope>NUCLEOTIDE SEQUENCE [LARGE SCALE GENOMIC DNA]</scope>
    <source>
        <strain evidence="10">NBRC 103263 / KCTC 29153 / YM16-304</strain>
    </source>
</reference>
<keyword evidence="7 8" id="KW-0472">Membrane</keyword>